<keyword evidence="1" id="KW-0472">Membrane</keyword>
<evidence type="ECO:0000313" key="2">
    <source>
        <dbReference type="EMBL" id="GEL49963.1"/>
    </source>
</evidence>
<reference evidence="2 3" key="1">
    <citation type="submission" date="2019-07" db="EMBL/GenBank/DDBJ databases">
        <title>Whole genome shotgun sequence of Acetobacter tropicalis NBRC 16470.</title>
        <authorList>
            <person name="Hosoyama A."/>
            <person name="Uohara A."/>
            <person name="Ohji S."/>
            <person name="Ichikawa N."/>
        </authorList>
    </citation>
    <scope>NUCLEOTIDE SEQUENCE [LARGE SCALE GENOMIC DNA]</scope>
    <source>
        <strain evidence="2 3">NBRC 16470</strain>
    </source>
</reference>
<proteinExistence type="predicted"/>
<dbReference type="PANTHER" id="PTHR34219:SF6">
    <property type="entry name" value="BLR3280 PROTEIN"/>
    <property type="match status" value="1"/>
</dbReference>
<gene>
    <name evidence="2" type="ORF">ATR01nite_10380</name>
</gene>
<name>A0A511FL57_9PROT</name>
<dbReference type="EMBL" id="BJVR01000006">
    <property type="protein sequence ID" value="GEL49963.1"/>
    <property type="molecule type" value="Genomic_DNA"/>
</dbReference>
<feature type="transmembrane region" description="Helical" evidence="1">
    <location>
        <begin position="424"/>
        <end position="449"/>
    </location>
</feature>
<feature type="transmembrane region" description="Helical" evidence="1">
    <location>
        <begin position="227"/>
        <end position="246"/>
    </location>
</feature>
<evidence type="ECO:0000313" key="3">
    <source>
        <dbReference type="Proteomes" id="UP000321800"/>
    </source>
</evidence>
<keyword evidence="1" id="KW-0812">Transmembrane</keyword>
<dbReference type="InterPro" id="IPR005625">
    <property type="entry name" value="PepSY-ass_TM"/>
</dbReference>
<evidence type="ECO:0000256" key="1">
    <source>
        <dbReference type="SAM" id="Phobius"/>
    </source>
</evidence>
<protein>
    <submittedName>
        <fullName evidence="2">Peptidase</fullName>
    </submittedName>
</protein>
<dbReference type="PANTHER" id="PTHR34219">
    <property type="entry name" value="IRON-REGULATED INNER MEMBRANE PROTEIN-RELATED"/>
    <property type="match status" value="1"/>
</dbReference>
<sequence>MGLLMVLWCASGIVMLWHGWPQPDEKAQQAVYAPLHLPDTLPDIPSLSAPNAQFRGFRLASIGDEPVLTLYPAKGSSFAVDLRTGHTGTITPENASVSARRYAQATGTYQEPVFDGTTTDDQWVLDTHGRQDGFHRYRFEDVSRTYLYVSRLTGDVVQATTAASRRWAWVGAIPHWLYPALLRRHPALWQQVVIVFSGIGVFLTITGLLVGVLRLRRKWPFSYYRRWHLVHHLGGTVFGLLALSWITTGLLTMNPAGLFESEQALLYPQRVSGAVNGRTIQTFLQKFITTHPSAWTQVQGVVLADKVSLRVEKRDGQSERLTAQLQPERLTPDMLEKALHQRHVLSPQSDLSLITRPDAYYFNHATRIRTFPVLKGTAPDGTLLYLNAQTGELVAAFDTPAKQSRWIVYGLHDLDLWEWLRKPVARWTIVFPLLCGVLLIYLSGVIIAAKRLKWKMGRRTSSSGQKNLIKS</sequence>
<keyword evidence="1" id="KW-1133">Transmembrane helix</keyword>
<dbReference type="Proteomes" id="UP000321800">
    <property type="component" value="Unassembled WGS sequence"/>
</dbReference>
<accession>A0A511FL57</accession>
<comment type="caution">
    <text evidence="2">The sequence shown here is derived from an EMBL/GenBank/DDBJ whole genome shotgun (WGS) entry which is preliminary data.</text>
</comment>
<feature type="transmembrane region" description="Helical" evidence="1">
    <location>
        <begin position="188"/>
        <end position="215"/>
    </location>
</feature>
<dbReference type="AlphaFoldDB" id="A0A511FL57"/>
<organism evidence="2 3">
    <name type="scientific">Acetobacter tropicalis</name>
    <dbReference type="NCBI Taxonomy" id="104102"/>
    <lineage>
        <taxon>Bacteria</taxon>
        <taxon>Pseudomonadati</taxon>
        <taxon>Pseudomonadota</taxon>
        <taxon>Alphaproteobacteria</taxon>
        <taxon>Acetobacterales</taxon>
        <taxon>Acetobacteraceae</taxon>
        <taxon>Acetobacter</taxon>
    </lineage>
</organism>